<sequence length="147" mass="16538">MALMSAMTSSPVGGSGRQRGLNDGAPAISDSSERERRRRRRETATGDGQLRQMIAQRRELMTPTRRGEQDGPYRHLHDNERRSFERRRDQDDGGDDFTTISSGDERAVGLLLTAAMPTEAAAWSGDHGVDDGWRLERQRQRRLSGSR</sequence>
<accession>A0A0E0PXQ9</accession>
<dbReference type="Pfam" id="PF05754">
    <property type="entry name" value="DUF834"/>
    <property type="match status" value="1"/>
</dbReference>
<evidence type="ECO:0000259" key="2">
    <source>
        <dbReference type="Pfam" id="PF05754"/>
    </source>
</evidence>
<dbReference type="AlphaFoldDB" id="A0A0E0PXQ9"/>
<dbReference type="Proteomes" id="UP000008022">
    <property type="component" value="Unassembled WGS sequence"/>
</dbReference>
<keyword evidence="4" id="KW-1185">Reference proteome</keyword>
<reference evidence="4" key="1">
    <citation type="submission" date="2013-06" db="EMBL/GenBank/DDBJ databases">
        <authorList>
            <person name="Zhao Q."/>
        </authorList>
    </citation>
    <scope>NUCLEOTIDE SEQUENCE</scope>
    <source>
        <strain evidence="4">cv. W1943</strain>
    </source>
</reference>
<feature type="domain" description="DUF834" evidence="2">
    <location>
        <begin position="82"/>
        <end position="131"/>
    </location>
</feature>
<feature type="region of interest" description="Disordered" evidence="1">
    <location>
        <begin position="1"/>
        <end position="101"/>
    </location>
</feature>
<dbReference type="Gramene" id="ORUFI06G15370.1">
    <property type="protein sequence ID" value="ORUFI06G15370.1"/>
    <property type="gene ID" value="ORUFI06G15370"/>
</dbReference>
<name>A0A0E0PXQ9_ORYRU</name>
<feature type="compositionally biased region" description="Polar residues" evidence="1">
    <location>
        <begin position="1"/>
        <end position="12"/>
    </location>
</feature>
<protein>
    <recommendedName>
        <fullName evidence="2">DUF834 domain-containing protein</fullName>
    </recommendedName>
</protein>
<organism evidence="3 4">
    <name type="scientific">Oryza rufipogon</name>
    <name type="common">Brownbeard rice</name>
    <name type="synonym">Asian wild rice</name>
    <dbReference type="NCBI Taxonomy" id="4529"/>
    <lineage>
        <taxon>Eukaryota</taxon>
        <taxon>Viridiplantae</taxon>
        <taxon>Streptophyta</taxon>
        <taxon>Embryophyta</taxon>
        <taxon>Tracheophyta</taxon>
        <taxon>Spermatophyta</taxon>
        <taxon>Magnoliopsida</taxon>
        <taxon>Liliopsida</taxon>
        <taxon>Poales</taxon>
        <taxon>Poaceae</taxon>
        <taxon>BOP clade</taxon>
        <taxon>Oryzoideae</taxon>
        <taxon>Oryzeae</taxon>
        <taxon>Oryzinae</taxon>
        <taxon>Oryza</taxon>
    </lineage>
</organism>
<evidence type="ECO:0000313" key="4">
    <source>
        <dbReference type="Proteomes" id="UP000008022"/>
    </source>
</evidence>
<dbReference type="HOGENOM" id="CLU_1771121_0_0_1"/>
<reference evidence="3" key="2">
    <citation type="submission" date="2015-06" db="UniProtKB">
        <authorList>
            <consortium name="EnsemblPlants"/>
        </authorList>
    </citation>
    <scope>IDENTIFICATION</scope>
</reference>
<proteinExistence type="predicted"/>
<dbReference type="EnsemblPlants" id="ORUFI06G15370.1">
    <property type="protein sequence ID" value="ORUFI06G15370.1"/>
    <property type="gene ID" value="ORUFI06G15370"/>
</dbReference>
<evidence type="ECO:0000256" key="1">
    <source>
        <dbReference type="SAM" id="MobiDB-lite"/>
    </source>
</evidence>
<feature type="compositionally biased region" description="Basic and acidic residues" evidence="1">
    <location>
        <begin position="56"/>
        <end position="91"/>
    </location>
</feature>
<evidence type="ECO:0000313" key="3">
    <source>
        <dbReference type="EnsemblPlants" id="ORUFI06G15370.1"/>
    </source>
</evidence>
<dbReference type="InterPro" id="IPR008552">
    <property type="entry name" value="DUF834"/>
</dbReference>